<dbReference type="SMART" id="SM00230">
    <property type="entry name" value="CysPc"/>
    <property type="match status" value="1"/>
</dbReference>
<dbReference type="GO" id="GO:0004198">
    <property type="term" value="F:calcium-dependent cysteine-type endopeptidase activity"/>
    <property type="evidence" value="ECO:0007669"/>
    <property type="project" value="InterPro"/>
</dbReference>
<dbReference type="InterPro" id="IPR022682">
    <property type="entry name" value="Calpain_domain_III"/>
</dbReference>
<evidence type="ECO:0000256" key="6">
    <source>
        <dbReference type="PROSITE-ProRule" id="PRU00239"/>
    </source>
</evidence>
<feature type="region of interest" description="Disordered" evidence="7">
    <location>
        <begin position="91"/>
        <end position="166"/>
    </location>
</feature>
<keyword evidence="4 6" id="KW-0788">Thiol protease</keyword>
<name>A0AAD5TFM5_9FUNG</name>
<dbReference type="SUPFAM" id="SSF116846">
    <property type="entry name" value="MIT domain"/>
    <property type="match status" value="1"/>
</dbReference>
<evidence type="ECO:0000256" key="5">
    <source>
        <dbReference type="PIRSR" id="PIRSR622684-1"/>
    </source>
</evidence>
<sequence length="759" mass="83866">MAQRREQSSAALKTQLRPLYSEAFGIAARAVAEDERENWTNAKSLYETAARLADALSKLEIDERKLEVLAEKRIEYLDRAKDLHAIVSASQSSNGSFQSASDENVSAEGTLTAEASQIKSGPGSRRRSDAHAGPVMVGILPNPVSPTFRRPASAKSLTDTASRGSSMTLNQNCQNLNTCHTTAYSPAEVQVLRKSSYINGKMYLPWSDDDGKEQARTGRLYVDSDGPLALSPHQKLRFAEWRRAGDIWGTVMVHPSKTARIVQDVVTDCSVVASLSVGIVYERQFSKKLLTSMIFPQTNDAVPLYNSEGKYIVKLILNGVARRVVVDDFLPVDRQASPLCAFSEDGSIWPGILEKAYLKVWGGYGFPGSNSGIDLHAMTGWIPENVFFKDPCLHEAQFFQRLKNGLHSGNALITLGTPATMAESTKDLGLVAGHAYSVVDATEVLRAGLKPVPTLVVRNPWRKLRPQSPGIQKPQVLANESSGILSIPFADICKWFDTAHVNWNPQMWAHRHTLHSSWLSAGPRNDAFNLGDNPQYALEVDVHDVRLAAVWILLTKHVTRTEENTDYLTLHVYNGTEGRKVYYPEPPYVRGVYINNPHILLSQHEKSIRALEYTFTVYAMSPFRVQEVADLCPHVYRFSGGWTESTSGGSMNHASFARNPQYVIELACPCTISITLDAPKDLAVNLKIMGGCPDQLRWTDDHVVHSSGDYRRGFCVIKNASLEAGRYTIVPSTFEASCQGNFALSVHTSSPVVVRARSD</sequence>
<dbReference type="PROSITE" id="PS50203">
    <property type="entry name" value="CALPAIN_CAT"/>
    <property type="match status" value="1"/>
</dbReference>
<dbReference type="InterPro" id="IPR022683">
    <property type="entry name" value="Calpain_III"/>
</dbReference>
<dbReference type="Pfam" id="PF01067">
    <property type="entry name" value="Calpain_III"/>
    <property type="match status" value="1"/>
</dbReference>
<dbReference type="SMART" id="SM00720">
    <property type="entry name" value="calpain_III"/>
    <property type="match status" value="1"/>
</dbReference>
<feature type="active site" evidence="5 6">
    <location>
        <position position="459"/>
    </location>
</feature>
<dbReference type="InterPro" id="IPR051297">
    <property type="entry name" value="PalB/RIM13"/>
</dbReference>
<feature type="domain" description="Calpain catalytic" evidence="8">
    <location>
        <begin position="220"/>
        <end position="505"/>
    </location>
</feature>
<dbReference type="InterPro" id="IPR038765">
    <property type="entry name" value="Papain-like_cys_pep_sf"/>
</dbReference>
<feature type="compositionally biased region" description="Polar residues" evidence="7">
    <location>
        <begin position="155"/>
        <end position="166"/>
    </location>
</feature>
<evidence type="ECO:0000256" key="3">
    <source>
        <dbReference type="ARBA" id="ARBA00022801"/>
    </source>
</evidence>
<keyword evidence="3 6" id="KW-0378">Hydrolase</keyword>
<keyword evidence="10" id="KW-1185">Reference proteome</keyword>
<comment type="caution">
    <text evidence="9">The sequence shown here is derived from an EMBL/GenBank/DDBJ whole genome shotgun (WGS) entry which is preliminary data.</text>
</comment>
<evidence type="ECO:0000256" key="4">
    <source>
        <dbReference type="ARBA" id="ARBA00022807"/>
    </source>
</evidence>
<evidence type="ECO:0000313" key="9">
    <source>
        <dbReference type="EMBL" id="KAJ3175341.1"/>
    </source>
</evidence>
<dbReference type="InterPro" id="IPR007330">
    <property type="entry name" value="MIT_dom"/>
</dbReference>
<dbReference type="Pfam" id="PF00648">
    <property type="entry name" value="Peptidase_C2"/>
    <property type="match status" value="1"/>
</dbReference>
<dbReference type="InterPro" id="IPR036181">
    <property type="entry name" value="MIT_dom_sf"/>
</dbReference>
<dbReference type="PRINTS" id="PR00704">
    <property type="entry name" value="CALPAIN"/>
</dbReference>
<feature type="compositionally biased region" description="Polar residues" evidence="7">
    <location>
        <begin position="102"/>
        <end position="119"/>
    </location>
</feature>
<keyword evidence="2 6" id="KW-0645">Protease</keyword>
<dbReference type="Proteomes" id="UP001212152">
    <property type="component" value="Unassembled WGS sequence"/>
</dbReference>
<evidence type="ECO:0000256" key="7">
    <source>
        <dbReference type="SAM" id="MobiDB-lite"/>
    </source>
</evidence>
<gene>
    <name evidence="9" type="primary">CAPN7</name>
    <name evidence="9" type="ORF">HDU87_006291</name>
</gene>
<dbReference type="Gene3D" id="1.20.58.80">
    <property type="entry name" value="Phosphotransferase system, lactose/cellobiose-type IIA subunit"/>
    <property type="match status" value="1"/>
</dbReference>
<dbReference type="EMBL" id="JADGJQ010000053">
    <property type="protein sequence ID" value="KAJ3175341.1"/>
    <property type="molecule type" value="Genomic_DNA"/>
</dbReference>
<dbReference type="PANTHER" id="PTHR46143">
    <property type="entry name" value="CALPAIN-7"/>
    <property type="match status" value="1"/>
</dbReference>
<reference evidence="9" key="1">
    <citation type="submission" date="2020-05" db="EMBL/GenBank/DDBJ databases">
        <title>Phylogenomic resolution of chytrid fungi.</title>
        <authorList>
            <person name="Stajich J.E."/>
            <person name="Amses K."/>
            <person name="Simmons R."/>
            <person name="Seto K."/>
            <person name="Myers J."/>
            <person name="Bonds A."/>
            <person name="Quandt C.A."/>
            <person name="Barry K."/>
            <person name="Liu P."/>
            <person name="Grigoriev I."/>
            <person name="Longcore J.E."/>
            <person name="James T.Y."/>
        </authorList>
    </citation>
    <scope>NUCLEOTIDE SEQUENCE</scope>
    <source>
        <strain evidence="9">JEL0379</strain>
    </source>
</reference>
<proteinExistence type="inferred from homology"/>
<feature type="active site" evidence="5 6">
    <location>
        <position position="434"/>
    </location>
</feature>
<evidence type="ECO:0000256" key="2">
    <source>
        <dbReference type="ARBA" id="ARBA00022670"/>
    </source>
</evidence>
<dbReference type="InterPro" id="IPR036213">
    <property type="entry name" value="Calpain_III_sf"/>
</dbReference>
<feature type="active site" evidence="5 6">
    <location>
        <position position="269"/>
    </location>
</feature>
<dbReference type="InterPro" id="IPR001300">
    <property type="entry name" value="Peptidase_C2_calpain_cat"/>
</dbReference>
<evidence type="ECO:0000313" key="10">
    <source>
        <dbReference type="Proteomes" id="UP001212152"/>
    </source>
</evidence>
<organism evidence="9 10">
    <name type="scientific">Geranomyces variabilis</name>
    <dbReference type="NCBI Taxonomy" id="109894"/>
    <lineage>
        <taxon>Eukaryota</taxon>
        <taxon>Fungi</taxon>
        <taxon>Fungi incertae sedis</taxon>
        <taxon>Chytridiomycota</taxon>
        <taxon>Chytridiomycota incertae sedis</taxon>
        <taxon>Chytridiomycetes</taxon>
        <taxon>Spizellomycetales</taxon>
        <taxon>Powellomycetaceae</taxon>
        <taxon>Geranomyces</taxon>
    </lineage>
</organism>
<evidence type="ECO:0000256" key="1">
    <source>
        <dbReference type="ARBA" id="ARBA00010193"/>
    </source>
</evidence>
<accession>A0AAD5TFM5</accession>
<evidence type="ECO:0000259" key="8">
    <source>
        <dbReference type="PROSITE" id="PS50203"/>
    </source>
</evidence>
<dbReference type="Gene3D" id="3.90.70.10">
    <property type="entry name" value="Cysteine proteinases"/>
    <property type="match status" value="1"/>
</dbReference>
<comment type="similarity">
    <text evidence="1">Belongs to the peptidase C2 family. PalB/RIM13 subfamily.</text>
</comment>
<dbReference type="AlphaFoldDB" id="A0AAD5TFM5"/>
<dbReference type="GO" id="GO:0006508">
    <property type="term" value="P:proteolysis"/>
    <property type="evidence" value="ECO:0007669"/>
    <property type="project" value="UniProtKB-KW"/>
</dbReference>
<dbReference type="SMART" id="SM00745">
    <property type="entry name" value="MIT"/>
    <property type="match status" value="1"/>
</dbReference>
<dbReference type="SUPFAM" id="SSF54001">
    <property type="entry name" value="Cysteine proteinases"/>
    <property type="match status" value="1"/>
</dbReference>
<dbReference type="Gene3D" id="2.60.120.380">
    <property type="match status" value="1"/>
</dbReference>
<dbReference type="SUPFAM" id="SSF49758">
    <property type="entry name" value="Calpain large subunit, middle domain (domain III)"/>
    <property type="match status" value="2"/>
</dbReference>
<protein>
    <submittedName>
        <fullName evidence="9">Calpain 7</fullName>
    </submittedName>
</protein>
<feature type="compositionally biased region" description="Low complexity" evidence="7">
    <location>
        <begin position="91"/>
        <end position="101"/>
    </location>
</feature>
<dbReference type="PANTHER" id="PTHR46143:SF1">
    <property type="entry name" value="CALPAIN-7"/>
    <property type="match status" value="1"/>
</dbReference>
<dbReference type="Pfam" id="PF04212">
    <property type="entry name" value="MIT"/>
    <property type="match status" value="1"/>
</dbReference>
<dbReference type="InterPro" id="IPR022684">
    <property type="entry name" value="Calpain_cysteine_protease"/>
</dbReference>